<dbReference type="RefSeq" id="WP_258936873.1">
    <property type="nucleotide sequence ID" value="NZ_JANBBF010000010.1"/>
</dbReference>
<dbReference type="EMBL" id="JBHXCV010000002">
    <property type="protein sequence ID" value="MFD6792569.1"/>
    <property type="molecule type" value="Genomic_DNA"/>
</dbReference>
<comment type="caution">
    <text evidence="1">The sequence shown here is derived from an EMBL/GenBank/DDBJ whole genome shotgun (WGS) entry which is preliminary data.</text>
</comment>
<protein>
    <submittedName>
        <fullName evidence="1">Uncharacterized protein</fullName>
    </submittedName>
</protein>
<name>A0ABW6G048_9PSEU</name>
<organism evidence="1 2">
    <name type="scientific">Prauserella salsuginis</name>
    <dbReference type="NCBI Taxonomy" id="387889"/>
    <lineage>
        <taxon>Bacteria</taxon>
        <taxon>Bacillati</taxon>
        <taxon>Actinomycetota</taxon>
        <taxon>Actinomycetes</taxon>
        <taxon>Pseudonocardiales</taxon>
        <taxon>Pseudonocardiaceae</taxon>
        <taxon>Prauserella</taxon>
        <taxon>Prauserella salsuginis group</taxon>
    </lineage>
</organism>
<keyword evidence="2" id="KW-1185">Reference proteome</keyword>
<evidence type="ECO:0000313" key="1">
    <source>
        <dbReference type="EMBL" id="MFD6792569.1"/>
    </source>
</evidence>
<dbReference type="Proteomes" id="UP001598673">
    <property type="component" value="Unassembled WGS sequence"/>
</dbReference>
<evidence type="ECO:0000313" key="2">
    <source>
        <dbReference type="Proteomes" id="UP001598673"/>
    </source>
</evidence>
<proteinExistence type="predicted"/>
<accession>A0ABW6G048</accession>
<sequence>MFDGTMPYYSLEPAAPGELGDHVVMDTSVHPPRVTHAHLHLDGWLGDDLIESYPCYFISETLAATIENSELDHYELRDVEVTVSEDAPDDERAAIPGIRWLFVTGTAGVNDLGTTAIGQLVVSDRGLAALQQGNLENCDIEDYDAD</sequence>
<gene>
    <name evidence="1" type="ORF">ACFWGY_04475</name>
</gene>
<reference evidence="1 2" key="1">
    <citation type="submission" date="2024-09" db="EMBL/GenBank/DDBJ databases">
        <title>The Natural Products Discovery Center: Release of the First 8490 Sequenced Strains for Exploring Actinobacteria Biosynthetic Diversity.</title>
        <authorList>
            <person name="Kalkreuter E."/>
            <person name="Kautsar S.A."/>
            <person name="Yang D."/>
            <person name="Bader C.D."/>
            <person name="Teijaro C.N."/>
            <person name="Fluegel L."/>
            <person name="Davis C.M."/>
            <person name="Simpson J.R."/>
            <person name="Lauterbach L."/>
            <person name="Steele A.D."/>
            <person name="Gui C."/>
            <person name="Meng S."/>
            <person name="Li G."/>
            <person name="Viehrig K."/>
            <person name="Ye F."/>
            <person name="Su P."/>
            <person name="Kiefer A.F."/>
            <person name="Nichols A."/>
            <person name="Cepeda A.J."/>
            <person name="Yan W."/>
            <person name="Fan B."/>
            <person name="Jiang Y."/>
            <person name="Adhikari A."/>
            <person name="Zheng C.-J."/>
            <person name="Schuster L."/>
            <person name="Cowan T.M."/>
            <person name="Smanski M.J."/>
            <person name="Chevrette M.G."/>
            <person name="De Carvalho L.P.S."/>
            <person name="Shen B."/>
        </authorList>
    </citation>
    <scope>NUCLEOTIDE SEQUENCE [LARGE SCALE GENOMIC DNA]</scope>
    <source>
        <strain evidence="1 2">NPDC060353</strain>
    </source>
</reference>